<reference evidence="3" key="1">
    <citation type="submission" date="2020-08" db="EMBL/GenBank/DDBJ databases">
        <title>Sulfitobacter aestuariivivens sp. nov., isolated from a tidal flat.</title>
        <authorList>
            <person name="Park S."/>
            <person name="Yoon J.-H."/>
        </authorList>
    </citation>
    <scope>NUCLEOTIDE SEQUENCE</scope>
    <source>
        <strain evidence="3">TSTF-M16</strain>
    </source>
</reference>
<dbReference type="GO" id="GO:0034220">
    <property type="term" value="P:monoatomic ion transmembrane transport"/>
    <property type="evidence" value="ECO:0007669"/>
    <property type="project" value="UniProtKB-KW"/>
</dbReference>
<evidence type="ECO:0000259" key="2">
    <source>
        <dbReference type="Pfam" id="PF07885"/>
    </source>
</evidence>
<organism evidence="3 4">
    <name type="scientific">Sulfitobacter aestuariivivens</name>
    <dbReference type="NCBI Taxonomy" id="2766981"/>
    <lineage>
        <taxon>Bacteria</taxon>
        <taxon>Pseudomonadati</taxon>
        <taxon>Pseudomonadota</taxon>
        <taxon>Alphaproteobacteria</taxon>
        <taxon>Rhodobacterales</taxon>
        <taxon>Roseobacteraceae</taxon>
        <taxon>Sulfitobacter</taxon>
    </lineage>
</organism>
<evidence type="ECO:0000313" key="4">
    <source>
        <dbReference type="Proteomes" id="UP000635142"/>
    </source>
</evidence>
<dbReference type="Proteomes" id="UP000635142">
    <property type="component" value="Unassembled WGS sequence"/>
</dbReference>
<evidence type="ECO:0000256" key="1">
    <source>
        <dbReference type="SAM" id="Phobius"/>
    </source>
</evidence>
<keyword evidence="3" id="KW-0406">Ion transport</keyword>
<feature type="transmembrane region" description="Helical" evidence="1">
    <location>
        <begin position="110"/>
        <end position="134"/>
    </location>
</feature>
<dbReference type="AlphaFoldDB" id="A0A927D0B7"/>
<dbReference type="InterPro" id="IPR013099">
    <property type="entry name" value="K_chnl_dom"/>
</dbReference>
<evidence type="ECO:0000313" key="3">
    <source>
        <dbReference type="EMBL" id="MBD3662674.1"/>
    </source>
</evidence>
<proteinExistence type="predicted"/>
<name>A0A927D0B7_9RHOB</name>
<dbReference type="SUPFAM" id="SSF81324">
    <property type="entry name" value="Voltage-gated potassium channels"/>
    <property type="match status" value="1"/>
</dbReference>
<comment type="caution">
    <text evidence="3">The sequence shown here is derived from an EMBL/GenBank/DDBJ whole genome shotgun (WGS) entry which is preliminary data.</text>
</comment>
<protein>
    <submittedName>
        <fullName evidence="3">Two pore domain potassium channel family protein</fullName>
    </submittedName>
</protein>
<sequence length="143" mass="15821">MGLWEQIAYGSIILALCSAIHLGLIIFSLPYLNKIAEAQRARFSRRRAARVIGFAFVIVLTGHVIQVWLWAVSYLWLEAMRGLEPALYFSLSNYTTLGYGDLVLGEDLRLFGAFASVNGMLIFGVSTAYLVGIIGRVLPKGLH</sequence>
<keyword evidence="3" id="KW-0813">Transport</keyword>
<dbReference type="Pfam" id="PF07885">
    <property type="entry name" value="Ion_trans_2"/>
    <property type="match status" value="1"/>
</dbReference>
<feature type="transmembrane region" description="Helical" evidence="1">
    <location>
        <begin position="6"/>
        <end position="32"/>
    </location>
</feature>
<keyword evidence="1" id="KW-1133">Transmembrane helix</keyword>
<dbReference type="Gene3D" id="1.10.287.70">
    <property type="match status" value="1"/>
</dbReference>
<keyword evidence="1" id="KW-0812">Transmembrane</keyword>
<gene>
    <name evidence="3" type="ORF">H9Q16_01950</name>
</gene>
<accession>A0A927D0B7</accession>
<keyword evidence="1" id="KW-0472">Membrane</keyword>
<feature type="transmembrane region" description="Helical" evidence="1">
    <location>
        <begin position="52"/>
        <end position="77"/>
    </location>
</feature>
<keyword evidence="3" id="KW-0407">Ion channel</keyword>
<keyword evidence="4" id="KW-1185">Reference proteome</keyword>
<dbReference type="RefSeq" id="WP_191073690.1">
    <property type="nucleotide sequence ID" value="NZ_JACTAG010000001.1"/>
</dbReference>
<feature type="domain" description="Potassium channel" evidence="2">
    <location>
        <begin position="67"/>
        <end position="132"/>
    </location>
</feature>
<dbReference type="EMBL" id="JACTAG010000001">
    <property type="protein sequence ID" value="MBD3662674.1"/>
    <property type="molecule type" value="Genomic_DNA"/>
</dbReference>